<dbReference type="EMBL" id="UINC01069012">
    <property type="protein sequence ID" value="SVC02064.1"/>
    <property type="molecule type" value="Genomic_DNA"/>
</dbReference>
<evidence type="ECO:0000313" key="1">
    <source>
        <dbReference type="EMBL" id="SVC02064.1"/>
    </source>
</evidence>
<proteinExistence type="predicted"/>
<protein>
    <submittedName>
        <fullName evidence="1">Uncharacterized protein</fullName>
    </submittedName>
</protein>
<reference evidence="1" key="1">
    <citation type="submission" date="2018-05" db="EMBL/GenBank/DDBJ databases">
        <authorList>
            <person name="Lanie J.A."/>
            <person name="Ng W.-L."/>
            <person name="Kazmierczak K.M."/>
            <person name="Andrzejewski T.M."/>
            <person name="Davidsen T.M."/>
            <person name="Wayne K.J."/>
            <person name="Tettelin H."/>
            <person name="Glass J.I."/>
            <person name="Rusch D."/>
            <person name="Podicherti R."/>
            <person name="Tsui H.-C.T."/>
            <person name="Winkler M.E."/>
        </authorList>
    </citation>
    <scope>NUCLEOTIDE SEQUENCE</scope>
</reference>
<accession>A0A382IQH1</accession>
<dbReference type="AlphaFoldDB" id="A0A382IQH1"/>
<gene>
    <name evidence="1" type="ORF">METZ01_LOCUS254918</name>
</gene>
<name>A0A382IQH1_9ZZZZ</name>
<feature type="non-terminal residue" evidence="1">
    <location>
        <position position="270"/>
    </location>
</feature>
<sequence length="270" mass="29892">MKKLILVSAILFLSASMVYAAVTPSPTDSRTLFGPRPIFSPGGSIKVIVDDFGWIDYTLTPQQREIIKNSIADWEAQGIAYGAYYALQHVETSASDDPDLKAVALPTNLDGTTGSNFSIAKQGFLDYMIASGKLAIDLGASYFFIDEAAGVISTLSFDSETVAAFNTYLTANYTAGEISAFGITDVSNFDYANHLRANGWSNSTQVRNQPPTNSLYKAWLAYMRSVERNFFKQWTTQLRAYGLANYNRVIYLSSNRYTLARGWDILDLFD</sequence>
<organism evidence="1">
    <name type="scientific">marine metagenome</name>
    <dbReference type="NCBI Taxonomy" id="408172"/>
    <lineage>
        <taxon>unclassified sequences</taxon>
        <taxon>metagenomes</taxon>
        <taxon>ecological metagenomes</taxon>
    </lineage>
</organism>